<keyword evidence="2" id="KW-1185">Reference proteome</keyword>
<proteinExistence type="predicted"/>
<name>A0ABV0RV06_9TELE</name>
<sequence length="120" mass="13474">MQDVNNDVLVDWLQVRVHKSSGLRDGALHSPKKTQTTCSFRRKPRTSELFVATHVPAMNFYDTYDSMLLACEFVVKYFSLGLGGTLRFGVKVSDSSELCPEISVFHSNVKPDFQSCSGKH</sequence>
<evidence type="ECO:0000313" key="1">
    <source>
        <dbReference type="EMBL" id="MEQ2212050.1"/>
    </source>
</evidence>
<reference evidence="1 2" key="1">
    <citation type="submission" date="2021-06" db="EMBL/GenBank/DDBJ databases">
        <authorList>
            <person name="Palmer J.M."/>
        </authorList>
    </citation>
    <scope>NUCLEOTIDE SEQUENCE [LARGE SCALE GENOMIC DNA]</scope>
    <source>
        <strain evidence="1 2">XC_2019</strain>
        <tissue evidence="1">Muscle</tissue>
    </source>
</reference>
<accession>A0ABV0RV06</accession>
<protein>
    <submittedName>
        <fullName evidence="1">Uncharacterized protein</fullName>
    </submittedName>
</protein>
<dbReference type="EMBL" id="JAHRIN010059375">
    <property type="protein sequence ID" value="MEQ2212050.1"/>
    <property type="molecule type" value="Genomic_DNA"/>
</dbReference>
<organism evidence="1 2">
    <name type="scientific">Xenoophorus captivus</name>
    <dbReference type="NCBI Taxonomy" id="1517983"/>
    <lineage>
        <taxon>Eukaryota</taxon>
        <taxon>Metazoa</taxon>
        <taxon>Chordata</taxon>
        <taxon>Craniata</taxon>
        <taxon>Vertebrata</taxon>
        <taxon>Euteleostomi</taxon>
        <taxon>Actinopterygii</taxon>
        <taxon>Neopterygii</taxon>
        <taxon>Teleostei</taxon>
        <taxon>Neoteleostei</taxon>
        <taxon>Acanthomorphata</taxon>
        <taxon>Ovalentaria</taxon>
        <taxon>Atherinomorphae</taxon>
        <taxon>Cyprinodontiformes</taxon>
        <taxon>Goodeidae</taxon>
        <taxon>Xenoophorus</taxon>
    </lineage>
</organism>
<comment type="caution">
    <text evidence="1">The sequence shown here is derived from an EMBL/GenBank/DDBJ whole genome shotgun (WGS) entry which is preliminary data.</text>
</comment>
<gene>
    <name evidence="1" type="ORF">XENOCAPTIV_024188</name>
</gene>
<dbReference type="Proteomes" id="UP001434883">
    <property type="component" value="Unassembled WGS sequence"/>
</dbReference>
<evidence type="ECO:0000313" key="2">
    <source>
        <dbReference type="Proteomes" id="UP001434883"/>
    </source>
</evidence>